<keyword evidence="2 7" id="KW-0964">Secreted</keyword>
<dbReference type="OrthoDB" id="10026631at2759"/>
<feature type="site" description="Reactive bond" evidence="8">
    <location>
        <begin position="67"/>
        <end position="68"/>
    </location>
</feature>
<evidence type="ECO:0000256" key="2">
    <source>
        <dbReference type="ARBA" id="ARBA00022525"/>
    </source>
</evidence>
<comment type="subcellular location">
    <subcellularLocation>
        <location evidence="1 7">Secreted</location>
    </subcellularLocation>
</comment>
<accession>A0A8E5NIB9</accession>
<organism evidence="10">
    <name type="scientific">Schistocerca gregaria</name>
    <name type="common">Desert locust</name>
    <name type="synonym">Gryllus gregarius</name>
    <dbReference type="NCBI Taxonomy" id="7010"/>
    <lineage>
        <taxon>Eukaryota</taxon>
        <taxon>Metazoa</taxon>
        <taxon>Ecdysozoa</taxon>
        <taxon>Arthropoda</taxon>
        <taxon>Hexapoda</taxon>
        <taxon>Insecta</taxon>
        <taxon>Pterygota</taxon>
        <taxon>Neoptera</taxon>
        <taxon>Polyneoptera</taxon>
        <taxon>Orthoptera</taxon>
        <taxon>Caelifera</taxon>
        <taxon>Acrididea</taxon>
        <taxon>Acridomorpha</taxon>
        <taxon>Acridoidea</taxon>
        <taxon>Acrididae</taxon>
        <taxon>Cyrtacanthacridinae</taxon>
        <taxon>Schistocerca</taxon>
    </lineage>
</organism>
<feature type="domain" description="Pacifastin" evidence="9">
    <location>
        <begin position="38"/>
        <end position="73"/>
    </location>
</feature>
<evidence type="ECO:0000256" key="4">
    <source>
        <dbReference type="ARBA" id="ARBA00022900"/>
    </source>
</evidence>
<evidence type="ECO:0000256" key="7">
    <source>
        <dbReference type="PIRNR" id="PIRNR001625"/>
    </source>
</evidence>
<dbReference type="InterPro" id="IPR008037">
    <property type="entry name" value="Pacifastin_dom"/>
</dbReference>
<dbReference type="Pfam" id="PF05375">
    <property type="entry name" value="Pacifastin_I"/>
    <property type="match status" value="2"/>
</dbReference>
<dbReference type="PROSITE" id="PS51446">
    <property type="entry name" value="PACIFASTIN"/>
    <property type="match status" value="2"/>
</dbReference>
<evidence type="ECO:0000256" key="3">
    <source>
        <dbReference type="ARBA" id="ARBA00022690"/>
    </source>
</evidence>
<dbReference type="AlphaFoldDB" id="A0A8E5NIB9"/>
<feature type="site" description="Reactive bond" evidence="8">
    <location>
        <begin position="106"/>
        <end position="107"/>
    </location>
</feature>
<evidence type="ECO:0000313" key="10">
    <source>
        <dbReference type="EMBL" id="QVD39380.1"/>
    </source>
</evidence>
<feature type="disulfide bond" evidence="8">
    <location>
        <begin position="80"/>
        <end position="95"/>
    </location>
</feature>
<proteinExistence type="evidence at transcript level"/>
<dbReference type="PROSITE" id="PS51257">
    <property type="entry name" value="PROKAR_LIPOPROTEIN"/>
    <property type="match status" value="1"/>
</dbReference>
<feature type="chain" id="PRO_5034400950" description="Protease inhibitor" evidence="7">
    <location>
        <begin position="24"/>
        <end position="114"/>
    </location>
</feature>
<keyword evidence="5 8" id="KW-1015">Disulfide bond</keyword>
<feature type="domain" description="Pacifastin" evidence="9">
    <location>
        <begin position="77"/>
        <end position="112"/>
    </location>
</feature>
<comment type="caution">
    <text evidence="8">Lacks conserved residue(s) required for the propagation of feature annotation.</text>
</comment>
<name>A0A8E5NIB9_SCHGR</name>
<dbReference type="GO" id="GO:0005576">
    <property type="term" value="C:extracellular region"/>
    <property type="evidence" value="ECO:0007669"/>
    <property type="project" value="UniProtKB-SubCell"/>
</dbReference>
<evidence type="ECO:0000256" key="5">
    <source>
        <dbReference type="ARBA" id="ARBA00023157"/>
    </source>
</evidence>
<keyword evidence="3 7" id="KW-0646">Protease inhibitor</keyword>
<dbReference type="InterPro" id="IPR036201">
    <property type="entry name" value="Pacifastin_dom_sf"/>
</dbReference>
<evidence type="ECO:0000256" key="1">
    <source>
        <dbReference type="ARBA" id="ARBA00004613"/>
    </source>
</evidence>
<evidence type="ECO:0000256" key="6">
    <source>
        <dbReference type="ARBA" id="ARBA00029459"/>
    </source>
</evidence>
<feature type="disulfide bond" evidence="8">
    <location>
        <begin position="41"/>
        <end position="56"/>
    </location>
</feature>
<dbReference type="SUPFAM" id="SSF57283">
    <property type="entry name" value="PMP inhibitors"/>
    <property type="match status" value="2"/>
</dbReference>
<reference evidence="10" key="1">
    <citation type="journal article" date="2021" name="J. Neurophysiol.">
        <title>Gene transcription changes in a locust model of noise-induced deafness.</title>
        <authorList>
            <person name="French A.S."/>
            <person name="Warren B."/>
        </authorList>
    </citation>
    <scope>NUCLEOTIDE SEQUENCE</scope>
</reference>
<dbReference type="GO" id="GO:0004867">
    <property type="term" value="F:serine-type endopeptidase inhibitor activity"/>
    <property type="evidence" value="ECO:0007669"/>
    <property type="project" value="UniProtKB-UniRule"/>
</dbReference>
<evidence type="ECO:0000256" key="8">
    <source>
        <dbReference type="PROSITE-ProRule" id="PRU00776"/>
    </source>
</evidence>
<evidence type="ECO:0000259" key="9">
    <source>
        <dbReference type="PROSITE" id="PS51446"/>
    </source>
</evidence>
<comment type="similarity">
    <text evidence="6 7 8">Belongs to the protease inhibitor I19 family.</text>
</comment>
<dbReference type="EMBL" id="MW962614">
    <property type="protein sequence ID" value="QVD39380.1"/>
    <property type="molecule type" value="mRNA"/>
</dbReference>
<keyword evidence="4 7" id="KW-0722">Serine protease inhibitor</keyword>
<keyword evidence="7" id="KW-0732">Signal</keyword>
<feature type="signal peptide" evidence="7">
    <location>
        <begin position="1"/>
        <end position="23"/>
    </location>
</feature>
<protein>
    <recommendedName>
        <fullName evidence="7">Protease inhibitor</fullName>
    </recommendedName>
</protein>
<sequence length="114" mass="11938">MVSRTAALAVLVVALVLLACCNADPAAPETKVRVRRAEKRCTPNTTFKKDCNTCSCNKDGTAAVCTLKGCLSRSTRAVACTPGTTYKEQCNVCRCGPDGKSGACTRKACPPGSY</sequence>
<dbReference type="PIRSF" id="PIRSF001625">
    <property type="entry name" value="Prot_inhib_pacifastin"/>
    <property type="match status" value="1"/>
</dbReference>
<dbReference type="InterPro" id="IPR016307">
    <property type="entry name" value="Prtase-inh_pacifastin"/>
</dbReference>